<evidence type="ECO:0000313" key="1">
    <source>
        <dbReference type="EMBL" id="CAB4799060.1"/>
    </source>
</evidence>
<dbReference type="PANTHER" id="PTHR20854:SF4">
    <property type="entry name" value="INOSITOL-1-MONOPHOSPHATASE-RELATED"/>
    <property type="match status" value="1"/>
</dbReference>
<organism evidence="1">
    <name type="scientific">freshwater metagenome</name>
    <dbReference type="NCBI Taxonomy" id="449393"/>
    <lineage>
        <taxon>unclassified sequences</taxon>
        <taxon>metagenomes</taxon>
        <taxon>ecological metagenomes</taxon>
    </lineage>
</organism>
<dbReference type="Gene3D" id="3.40.190.80">
    <property type="match status" value="1"/>
</dbReference>
<dbReference type="AlphaFoldDB" id="A0A6J6XP32"/>
<dbReference type="Pfam" id="PF00459">
    <property type="entry name" value="Inositol_P"/>
    <property type="match status" value="1"/>
</dbReference>
<gene>
    <name evidence="1" type="ORF">UFOPK2975_01150</name>
</gene>
<accession>A0A6J6XP32</accession>
<name>A0A6J6XP32_9ZZZZ</name>
<dbReference type="EMBL" id="CAFAAG010000106">
    <property type="protein sequence ID" value="CAB4799060.1"/>
    <property type="molecule type" value="Genomic_DNA"/>
</dbReference>
<reference evidence="1" key="1">
    <citation type="submission" date="2020-05" db="EMBL/GenBank/DDBJ databases">
        <authorList>
            <person name="Chiriac C."/>
            <person name="Salcher M."/>
            <person name="Ghai R."/>
            <person name="Kavagutti S V."/>
        </authorList>
    </citation>
    <scope>NUCLEOTIDE SEQUENCE</scope>
</reference>
<dbReference type="Gene3D" id="3.30.540.10">
    <property type="entry name" value="Fructose-1,6-Bisphosphatase, subunit A, domain 1"/>
    <property type="match status" value="1"/>
</dbReference>
<dbReference type="PRINTS" id="PR00377">
    <property type="entry name" value="IMPHPHTASES"/>
</dbReference>
<dbReference type="GO" id="GO:0007165">
    <property type="term" value="P:signal transduction"/>
    <property type="evidence" value="ECO:0007669"/>
    <property type="project" value="TreeGrafter"/>
</dbReference>
<sequence>MRLSKASTNAEILDVLNQVSDAITTVLTNNTDWGLSGLRHTQYSVDVDCDNAALAILHGAGCAVLSEESQRTGEWGDNDILVVMDPLDGSTNASRGVPWYATALCALDNTGMRASLVVNQASGRDRYWATRGGGAFHNGNPIRPSACTDIRDAVVGISGLPNFKPGWAQFRALGAAALDICLVADGSLDGWVDMNSHGVWDYLASILICQEAGVVAVDHLDRELLVTTYDDKRTPIVAASPQLLAQLRQVRLQHAG</sequence>
<dbReference type="PANTHER" id="PTHR20854">
    <property type="entry name" value="INOSITOL MONOPHOSPHATASE"/>
    <property type="match status" value="1"/>
</dbReference>
<dbReference type="SUPFAM" id="SSF56655">
    <property type="entry name" value="Carbohydrate phosphatase"/>
    <property type="match status" value="1"/>
</dbReference>
<dbReference type="GO" id="GO:0008934">
    <property type="term" value="F:inositol monophosphate 1-phosphatase activity"/>
    <property type="evidence" value="ECO:0007669"/>
    <property type="project" value="TreeGrafter"/>
</dbReference>
<proteinExistence type="predicted"/>
<dbReference type="GO" id="GO:0006020">
    <property type="term" value="P:inositol metabolic process"/>
    <property type="evidence" value="ECO:0007669"/>
    <property type="project" value="TreeGrafter"/>
</dbReference>
<dbReference type="InterPro" id="IPR000760">
    <property type="entry name" value="Inositol_monophosphatase-like"/>
</dbReference>
<protein>
    <submittedName>
        <fullName evidence="1">Unannotated protein</fullName>
    </submittedName>
</protein>